<reference evidence="1" key="1">
    <citation type="submission" date="2020-05" db="EMBL/GenBank/DDBJ databases">
        <authorList>
            <person name="Chiriac C."/>
            <person name="Salcher M."/>
            <person name="Ghai R."/>
            <person name="Kavagutti S V."/>
        </authorList>
    </citation>
    <scope>NUCLEOTIDE SEQUENCE</scope>
</reference>
<name>A0A6J7HEB5_9ZZZZ</name>
<dbReference type="Pfam" id="PF05960">
    <property type="entry name" value="DUF885"/>
    <property type="match status" value="1"/>
</dbReference>
<dbReference type="AlphaFoldDB" id="A0A6J7HEB5"/>
<organism evidence="1">
    <name type="scientific">freshwater metagenome</name>
    <dbReference type="NCBI Taxonomy" id="449393"/>
    <lineage>
        <taxon>unclassified sequences</taxon>
        <taxon>metagenomes</taxon>
        <taxon>ecological metagenomes</taxon>
    </lineage>
</organism>
<protein>
    <submittedName>
        <fullName evidence="1">Unannotated protein</fullName>
    </submittedName>
</protein>
<dbReference type="PANTHER" id="PTHR33361:SF2">
    <property type="entry name" value="DUF885 DOMAIN-CONTAINING PROTEIN"/>
    <property type="match status" value="1"/>
</dbReference>
<proteinExistence type="predicted"/>
<dbReference type="PANTHER" id="PTHR33361">
    <property type="entry name" value="GLR0591 PROTEIN"/>
    <property type="match status" value="1"/>
</dbReference>
<sequence>MTSEAAIPKSAGRGSSSSAELAQISEEYWSVSLQSSPLSATLLGVHEYDDCLDDLSVEAEQDHRAALLRLQHRCDAVDTQSLTPIERVTRSVLAHYLHTGIESADLRLIELACDQMDGPHAALLMLAPQLTYPEPEHAQAALKRYAEIPRMLGQAVERFLAGLEVGRTPAQRVIARSIHSLDLYLASPLDSDPFLAAGLPKDWSGADQWQLQMAQTVRERIRPAFVEYRDALRDQIAPSAREDDKAGWCWLPQGEELYGALIRSHTTSEFSASELHALGKEITEGTLPQEYLALAQEPVQPNPNSAAGTSATNYSYDANSLQSVFEYLRTDPSLRHVDAAEIVELAERSVARATEALPAFFGLLPSSPCRVSPIPDFLAEDAPYAYYFPPAIDRSRPGTYFINTSHPEEASRTEAESIAFHEAIPGHHLQIAMSQELTGLPEFQRHDGPTAYIEGWALYAERLADEMGLYSDRVARFGMLAADSWRSARLVVDTGLHAMGWSRQQAVDYFEEHTPVPKDQISGEVDRYLAIPGQALSYKVGQLEFLRLRSYAEDALGERFELPAFHDTVLGAGAVTLPVLRDLVETWVAGQVT</sequence>
<gene>
    <name evidence="1" type="ORF">UFOPK3519_01851</name>
</gene>
<evidence type="ECO:0000313" key="1">
    <source>
        <dbReference type="EMBL" id="CAB4919337.1"/>
    </source>
</evidence>
<dbReference type="InterPro" id="IPR010281">
    <property type="entry name" value="DUF885"/>
</dbReference>
<dbReference type="EMBL" id="CAFBMG010000220">
    <property type="protein sequence ID" value="CAB4919337.1"/>
    <property type="molecule type" value="Genomic_DNA"/>
</dbReference>
<accession>A0A6J7HEB5</accession>